<dbReference type="Proteomes" id="UP000507954">
    <property type="component" value="Unassembled WGS sequence"/>
</dbReference>
<accession>A0A508WU16</accession>
<feature type="transmembrane region" description="Helical" evidence="5">
    <location>
        <begin position="46"/>
        <end position="65"/>
    </location>
</feature>
<dbReference type="InterPro" id="IPR006694">
    <property type="entry name" value="Fatty_acid_hydroxylase"/>
</dbReference>
<gene>
    <name evidence="7" type="ORF">BMJ33_36585</name>
    <name evidence="8" type="ORF">EMEDMD4_100118</name>
</gene>
<dbReference type="GeneID" id="61612253"/>
<reference evidence="7 9" key="2">
    <citation type="journal article" date="2018" name="FEMS Microbiol. Ecol.">
        <title>Co-invading symbiotic mutualists of Medicago polymorpha retain high ancestral diversity and contain diverse accessory genomes.</title>
        <authorList>
            <person name="Porter S.S."/>
            <person name="Faber-Hammond J.J."/>
            <person name="Friesen M.L."/>
        </authorList>
    </citation>
    <scope>NUCLEOTIDE SEQUENCE [LARGE SCALE GENOMIC DNA]</scope>
    <source>
        <strain evidence="7 9">Str16</strain>
    </source>
</reference>
<evidence type="ECO:0000313" key="7">
    <source>
        <dbReference type="EMBL" id="PLT90230.1"/>
    </source>
</evidence>
<evidence type="ECO:0000256" key="3">
    <source>
        <dbReference type="ARBA" id="ARBA00022989"/>
    </source>
</evidence>
<evidence type="ECO:0000313" key="9">
    <source>
        <dbReference type="Proteomes" id="UP001190825"/>
    </source>
</evidence>
<feature type="domain" description="Fatty acid hydroxylase" evidence="6">
    <location>
        <begin position="179"/>
        <end position="309"/>
    </location>
</feature>
<comment type="subcellular location">
    <subcellularLocation>
        <location evidence="1">Membrane</location>
    </subcellularLocation>
</comment>
<evidence type="ECO:0000256" key="4">
    <source>
        <dbReference type="ARBA" id="ARBA00023136"/>
    </source>
</evidence>
<sequence length="332" mass="39011">MTDTVRSDRPDTGGWVPPEPVETAPVFIWPPKPIALIKWLFGWGGYLFPFNVPIMVIATVIWWYFIPDLAEMKTLEFGWIVQVYLVNLIGLIIWTSIWHVRFYVQRAQNTEYKYNKRWPKNTETFLFGSQLLDNMFLTLVSGVTIWTAYLVVTLWAMANGWLPYLDMREHPIYFGLFMFLIALFREAHFYTVHRLIHWGPLYRWVHSIHHKNSNPTPWSGMAMHPVEHLLYMSGVLIHWIIPSNPLLVIYHLQHLAFMPAPDHSGFAKIVVNGKPQMDVATYMHYLHHRYFEVNYGGDGSVPLDRLFGTWHNGSAEAHARMNERFKKKSLQR</sequence>
<proteinExistence type="predicted"/>
<dbReference type="EMBL" id="CABFNB010000002">
    <property type="protein sequence ID" value="VTZ59131.1"/>
    <property type="molecule type" value="Genomic_DNA"/>
</dbReference>
<evidence type="ECO:0000256" key="2">
    <source>
        <dbReference type="ARBA" id="ARBA00022692"/>
    </source>
</evidence>
<dbReference type="InterPro" id="IPR050307">
    <property type="entry name" value="Sterol_Desaturase_Related"/>
</dbReference>
<dbReference type="GO" id="GO:0016491">
    <property type="term" value="F:oxidoreductase activity"/>
    <property type="evidence" value="ECO:0007669"/>
    <property type="project" value="InterPro"/>
</dbReference>
<dbReference type="GO" id="GO:0008610">
    <property type="term" value="P:lipid biosynthetic process"/>
    <property type="evidence" value="ECO:0007669"/>
    <property type="project" value="InterPro"/>
</dbReference>
<dbReference type="RefSeq" id="WP_011975103.1">
    <property type="nucleotide sequence ID" value="NZ_ATYC01000022.1"/>
</dbReference>
<keyword evidence="2 5" id="KW-0812">Transmembrane</keyword>
<dbReference type="GO" id="GO:0005506">
    <property type="term" value="F:iron ion binding"/>
    <property type="evidence" value="ECO:0007669"/>
    <property type="project" value="InterPro"/>
</dbReference>
<dbReference type="OMA" id="WSGISMH"/>
<evidence type="ECO:0000256" key="5">
    <source>
        <dbReference type="SAM" id="Phobius"/>
    </source>
</evidence>
<keyword evidence="3 5" id="KW-1133">Transmembrane helix</keyword>
<keyword evidence="4 5" id="KW-0472">Membrane</keyword>
<dbReference type="AlphaFoldDB" id="A0A508WU16"/>
<keyword evidence="9" id="KW-1185">Reference proteome</keyword>
<evidence type="ECO:0000313" key="8">
    <source>
        <dbReference type="EMBL" id="VTZ59131.1"/>
    </source>
</evidence>
<organism evidence="8">
    <name type="scientific">Sinorhizobium medicae</name>
    <dbReference type="NCBI Taxonomy" id="110321"/>
    <lineage>
        <taxon>Bacteria</taxon>
        <taxon>Pseudomonadati</taxon>
        <taxon>Pseudomonadota</taxon>
        <taxon>Alphaproteobacteria</taxon>
        <taxon>Hyphomicrobiales</taxon>
        <taxon>Rhizobiaceae</taxon>
        <taxon>Sinorhizobium/Ensifer group</taxon>
        <taxon>Sinorhizobium</taxon>
    </lineage>
</organism>
<evidence type="ECO:0000256" key="1">
    <source>
        <dbReference type="ARBA" id="ARBA00004370"/>
    </source>
</evidence>
<evidence type="ECO:0000259" key="6">
    <source>
        <dbReference type="Pfam" id="PF04116"/>
    </source>
</evidence>
<feature type="transmembrane region" description="Helical" evidence="5">
    <location>
        <begin position="77"/>
        <end position="97"/>
    </location>
</feature>
<protein>
    <submittedName>
        <fullName evidence="7 8">Desaturase</fullName>
    </submittedName>
</protein>
<dbReference type="Pfam" id="PF04116">
    <property type="entry name" value="FA_hydroxylase"/>
    <property type="match status" value="1"/>
</dbReference>
<reference evidence="7" key="1">
    <citation type="submission" date="2017-04" db="EMBL/GenBank/DDBJ databases">
        <authorList>
            <person name="Porter S."/>
            <person name="Friesen M.L."/>
            <person name="Faber-Hammond J."/>
        </authorList>
    </citation>
    <scope>NUCLEOTIDE SEQUENCE</scope>
    <source>
        <strain evidence="7">Str16</strain>
    </source>
</reference>
<dbReference type="EMBL" id="NBUC01000200">
    <property type="protein sequence ID" value="PLT90230.1"/>
    <property type="molecule type" value="Genomic_DNA"/>
</dbReference>
<name>A0A508WU16_9HYPH</name>
<dbReference type="Proteomes" id="UP001190825">
    <property type="component" value="Unassembled WGS sequence"/>
</dbReference>
<feature type="transmembrane region" description="Helical" evidence="5">
    <location>
        <begin position="135"/>
        <end position="158"/>
    </location>
</feature>
<feature type="transmembrane region" description="Helical" evidence="5">
    <location>
        <begin position="170"/>
        <end position="190"/>
    </location>
</feature>
<dbReference type="PANTHER" id="PTHR11863">
    <property type="entry name" value="STEROL DESATURASE"/>
    <property type="match status" value="1"/>
</dbReference>
<dbReference type="GO" id="GO:0016020">
    <property type="term" value="C:membrane"/>
    <property type="evidence" value="ECO:0007669"/>
    <property type="project" value="UniProtKB-SubCell"/>
</dbReference>
<reference evidence="8" key="3">
    <citation type="submission" date="2019-06" db="EMBL/GenBank/DDBJ databases">
        <authorList>
            <person name="Le Quere A."/>
            <person name="Colella S."/>
        </authorList>
    </citation>
    <scope>NUCLEOTIDE SEQUENCE</scope>
    <source>
        <strain evidence="8">EmedicaeMD41</strain>
    </source>
</reference>